<reference evidence="2 3" key="1">
    <citation type="submission" date="2019-08" db="EMBL/GenBank/DDBJ databases">
        <title>Whole genome of Aphis craccivora.</title>
        <authorList>
            <person name="Voronova N.V."/>
            <person name="Shulinski R.S."/>
            <person name="Bandarenka Y.V."/>
            <person name="Zhorov D.G."/>
            <person name="Warner D."/>
        </authorList>
    </citation>
    <scope>NUCLEOTIDE SEQUENCE [LARGE SCALE GENOMIC DNA]</scope>
    <source>
        <strain evidence="2">180601</strain>
        <tissue evidence="2">Whole Body</tissue>
    </source>
</reference>
<keyword evidence="2" id="KW-0675">Receptor</keyword>
<keyword evidence="1" id="KW-1133">Transmembrane helix</keyword>
<keyword evidence="1" id="KW-0812">Transmembrane</keyword>
<name>A0A6G0YWE6_APHCR</name>
<keyword evidence="1" id="KW-0472">Membrane</keyword>
<proteinExistence type="predicted"/>
<evidence type="ECO:0000313" key="3">
    <source>
        <dbReference type="Proteomes" id="UP000478052"/>
    </source>
</evidence>
<keyword evidence="3" id="KW-1185">Reference proteome</keyword>
<evidence type="ECO:0000313" key="2">
    <source>
        <dbReference type="EMBL" id="KAF0762387.1"/>
    </source>
</evidence>
<dbReference type="EMBL" id="VUJU01002156">
    <property type="protein sequence ID" value="KAF0762387.1"/>
    <property type="molecule type" value="Genomic_DNA"/>
</dbReference>
<dbReference type="AlphaFoldDB" id="A0A6G0YWE6"/>
<organism evidence="2 3">
    <name type="scientific">Aphis craccivora</name>
    <name type="common">Cowpea aphid</name>
    <dbReference type="NCBI Taxonomy" id="307492"/>
    <lineage>
        <taxon>Eukaryota</taxon>
        <taxon>Metazoa</taxon>
        <taxon>Ecdysozoa</taxon>
        <taxon>Arthropoda</taxon>
        <taxon>Hexapoda</taxon>
        <taxon>Insecta</taxon>
        <taxon>Pterygota</taxon>
        <taxon>Neoptera</taxon>
        <taxon>Paraneoptera</taxon>
        <taxon>Hemiptera</taxon>
        <taxon>Sternorrhyncha</taxon>
        <taxon>Aphidomorpha</taxon>
        <taxon>Aphidoidea</taxon>
        <taxon>Aphididae</taxon>
        <taxon>Aphidini</taxon>
        <taxon>Aphis</taxon>
        <taxon>Aphis</taxon>
    </lineage>
</organism>
<evidence type="ECO:0000256" key="1">
    <source>
        <dbReference type="SAM" id="Phobius"/>
    </source>
</evidence>
<accession>A0A6G0YWE6</accession>
<comment type="caution">
    <text evidence="2">The sequence shown here is derived from an EMBL/GenBank/DDBJ whole genome shotgun (WGS) entry which is preliminary data.</text>
</comment>
<protein>
    <submittedName>
        <fullName evidence="2">Gustatory receptor</fullName>
    </submittedName>
</protein>
<feature type="transmembrane region" description="Helical" evidence="1">
    <location>
        <begin position="21"/>
        <end position="41"/>
    </location>
</feature>
<sequence>MVTRFHFLVSERSATEVRYQICNVTSHIQIVIFMISIIAYISSIEKQLLRNTGFTLYAFLTLCSYKDDRTKILSHLRSYKISNLQMDVKKQIKIFMKQMSLSELDQITAFGFFNLNLNLVTSILVLIITGITTLVQIKHNPIILKLHNDTFLFINVHKNILCYFLDYF</sequence>
<dbReference type="Proteomes" id="UP000478052">
    <property type="component" value="Unassembled WGS sequence"/>
</dbReference>
<gene>
    <name evidence="2" type="ORF">FWK35_00020690</name>
</gene>